<gene>
    <name evidence="2" type="ORF">VOLCADRAFT_103160</name>
</gene>
<dbReference type="RefSeq" id="XP_002946731.1">
    <property type="nucleotide sequence ID" value="XM_002946685.1"/>
</dbReference>
<organism evidence="3">
    <name type="scientific">Volvox carteri f. nagariensis</name>
    <dbReference type="NCBI Taxonomy" id="3068"/>
    <lineage>
        <taxon>Eukaryota</taxon>
        <taxon>Viridiplantae</taxon>
        <taxon>Chlorophyta</taxon>
        <taxon>core chlorophytes</taxon>
        <taxon>Chlorophyceae</taxon>
        <taxon>CS clade</taxon>
        <taxon>Chlamydomonadales</taxon>
        <taxon>Volvocaceae</taxon>
        <taxon>Volvox</taxon>
    </lineage>
</organism>
<dbReference type="GeneID" id="9624641"/>
<feature type="compositionally biased region" description="Basic residues" evidence="1">
    <location>
        <begin position="215"/>
        <end position="228"/>
    </location>
</feature>
<feature type="compositionally biased region" description="Gly residues" evidence="1">
    <location>
        <begin position="184"/>
        <end position="193"/>
    </location>
</feature>
<sequence>MSKYRFREYDALGLNKKVPGEKVPSLHHISKHKQKKKNVEVVFDVKDYKQIKEKQRQERNHKRSETVFICVRLDDWPQSMAPIKPLPAVMQKREKLKEDLGLGDDYGIGSSSDDASGHIKCRRSDEKNSKPQPQSVTVYRGESGMTTTVTTMALQSSDDEQPGEDSSSGDDGEEEQDAADSDGGCEGRGGVAGPGPSSARRGHLKAEGNSCSGRKVSKRHAARQKAKPKQADKAGGAKQALSEPRGGVRKAGKRGASKQRVR</sequence>
<dbReference type="EMBL" id="GL378325">
    <property type="protein sequence ID" value="EFJ51957.1"/>
    <property type="molecule type" value="Genomic_DNA"/>
</dbReference>
<dbReference type="eggNOG" id="ENOG502SDAS">
    <property type="taxonomic scope" value="Eukaryota"/>
</dbReference>
<dbReference type="STRING" id="3068.D8TJW0"/>
<dbReference type="OrthoDB" id="551633at2759"/>
<evidence type="ECO:0000313" key="2">
    <source>
        <dbReference type="EMBL" id="EFJ51957.1"/>
    </source>
</evidence>
<name>D8TJW0_VOLCA</name>
<keyword evidence="3" id="KW-1185">Reference proteome</keyword>
<feature type="region of interest" description="Disordered" evidence="1">
    <location>
        <begin position="101"/>
        <end position="262"/>
    </location>
</feature>
<dbReference type="KEGG" id="vcn:VOLCADRAFT_103160"/>
<feature type="compositionally biased region" description="Acidic residues" evidence="1">
    <location>
        <begin position="157"/>
        <end position="180"/>
    </location>
</feature>
<proteinExistence type="predicted"/>
<feature type="compositionally biased region" description="Polar residues" evidence="1">
    <location>
        <begin position="144"/>
        <end position="154"/>
    </location>
</feature>
<dbReference type="AlphaFoldDB" id="D8TJW0"/>
<evidence type="ECO:0000313" key="3">
    <source>
        <dbReference type="Proteomes" id="UP000001058"/>
    </source>
</evidence>
<protein>
    <submittedName>
        <fullName evidence="2">Uncharacterized protein</fullName>
    </submittedName>
</protein>
<accession>D8TJW0</accession>
<feature type="compositionally biased region" description="Low complexity" evidence="1">
    <location>
        <begin position="103"/>
        <end position="114"/>
    </location>
</feature>
<reference evidence="2 3" key="1">
    <citation type="journal article" date="2010" name="Science">
        <title>Genomic analysis of organismal complexity in the multicellular green alga Volvox carteri.</title>
        <authorList>
            <person name="Prochnik S.E."/>
            <person name="Umen J."/>
            <person name="Nedelcu A.M."/>
            <person name="Hallmann A."/>
            <person name="Miller S.M."/>
            <person name="Nishii I."/>
            <person name="Ferris P."/>
            <person name="Kuo A."/>
            <person name="Mitros T."/>
            <person name="Fritz-Laylin L.K."/>
            <person name="Hellsten U."/>
            <person name="Chapman J."/>
            <person name="Simakov O."/>
            <person name="Rensing S.A."/>
            <person name="Terry A."/>
            <person name="Pangilinan J."/>
            <person name="Kapitonov V."/>
            <person name="Jurka J."/>
            <person name="Salamov A."/>
            <person name="Shapiro H."/>
            <person name="Schmutz J."/>
            <person name="Grimwood J."/>
            <person name="Lindquist E."/>
            <person name="Lucas S."/>
            <person name="Grigoriev I.V."/>
            <person name="Schmitt R."/>
            <person name="Kirk D."/>
            <person name="Rokhsar D.S."/>
        </authorList>
    </citation>
    <scope>NUCLEOTIDE SEQUENCE [LARGE SCALE GENOMIC DNA]</scope>
    <source>
        <strain evidence="3">f. Nagariensis / Eve</strain>
    </source>
</reference>
<dbReference type="Proteomes" id="UP000001058">
    <property type="component" value="Unassembled WGS sequence"/>
</dbReference>
<dbReference type="InParanoid" id="D8TJW0"/>
<feature type="compositionally biased region" description="Basic residues" evidence="1">
    <location>
        <begin position="247"/>
        <end position="262"/>
    </location>
</feature>
<evidence type="ECO:0000256" key="1">
    <source>
        <dbReference type="SAM" id="MobiDB-lite"/>
    </source>
</evidence>